<gene>
    <name evidence="2" type="ORF">ACFSJH_15475</name>
</gene>
<sequence>MGKSSGDVIWQDRYSRQIKFAAIGQSGQQLLQEATVLIVGSGALGASLAQHLTRAGVKKIRLVDRDYVEPSNLQRQMLFTERDALQMLPKAIAAREALRQINREVEIEAIVAEVSRSNVADFMDGVQLVLDGTDNAAIRLLLSDSCFALGIPYLFGGVAGAEGMSALLIPGQTACLRCVIGDESLLGNADTCDTVGVLSPAVEMVVAMQIMEALKWLTNNRAALHGEWVSFDLWSLYIRRSRLPKRVEACSHCAVKEIAAGHEDDFQQNLPSSDSDQTIDISNNRYEAAVLCGRDSIQVTVSEEVNLNLDLEKLVIQLQQLGCSIFQNKYLVKATVITGERLVVFGDGRILVQGTSEIEKAYQLCDQYILALDLEQSI</sequence>
<evidence type="ECO:0000313" key="2">
    <source>
        <dbReference type="EMBL" id="MFD2117130.1"/>
    </source>
</evidence>
<dbReference type="GO" id="GO:0016779">
    <property type="term" value="F:nucleotidyltransferase activity"/>
    <property type="evidence" value="ECO:0007669"/>
    <property type="project" value="UniProtKB-KW"/>
</dbReference>
<dbReference type="SUPFAM" id="SSF69572">
    <property type="entry name" value="Activating enzymes of the ubiquitin-like proteins"/>
    <property type="match status" value="1"/>
</dbReference>
<dbReference type="Proteomes" id="UP001597362">
    <property type="component" value="Unassembled WGS sequence"/>
</dbReference>
<dbReference type="CDD" id="cd00757">
    <property type="entry name" value="ThiF_MoeB_HesA_family"/>
    <property type="match status" value="1"/>
</dbReference>
<keyword evidence="2" id="KW-0808">Transferase</keyword>
<dbReference type="InterPro" id="IPR000594">
    <property type="entry name" value="ThiF_NAD_FAD-bd"/>
</dbReference>
<feature type="domain" description="THIF-type NAD/FAD binding fold" evidence="1">
    <location>
        <begin position="14"/>
        <end position="251"/>
    </location>
</feature>
<dbReference type="EMBL" id="JBHUHO010000034">
    <property type="protein sequence ID" value="MFD2117130.1"/>
    <property type="molecule type" value="Genomic_DNA"/>
</dbReference>
<organism evidence="2 3">
    <name type="scientific">Paenibacillus yanchengensis</name>
    <dbReference type="NCBI Taxonomy" id="2035833"/>
    <lineage>
        <taxon>Bacteria</taxon>
        <taxon>Bacillati</taxon>
        <taxon>Bacillota</taxon>
        <taxon>Bacilli</taxon>
        <taxon>Bacillales</taxon>
        <taxon>Paenibacillaceae</taxon>
        <taxon>Paenibacillus</taxon>
    </lineage>
</organism>
<accession>A0ABW4YN12</accession>
<protein>
    <submittedName>
        <fullName evidence="2">ThiF family adenylyltransferase</fullName>
    </submittedName>
</protein>
<comment type="caution">
    <text evidence="2">The sequence shown here is derived from an EMBL/GenBank/DDBJ whole genome shotgun (WGS) entry which is preliminary data.</text>
</comment>
<name>A0ABW4YN12_9BACL</name>
<dbReference type="PANTHER" id="PTHR10953">
    <property type="entry name" value="UBIQUITIN-ACTIVATING ENZYME E1"/>
    <property type="match status" value="1"/>
</dbReference>
<keyword evidence="2" id="KW-0548">Nucleotidyltransferase</keyword>
<dbReference type="Gene3D" id="3.40.50.720">
    <property type="entry name" value="NAD(P)-binding Rossmann-like Domain"/>
    <property type="match status" value="1"/>
</dbReference>
<reference evidence="3" key="1">
    <citation type="journal article" date="2019" name="Int. J. Syst. Evol. Microbiol.">
        <title>The Global Catalogue of Microorganisms (GCM) 10K type strain sequencing project: providing services to taxonomists for standard genome sequencing and annotation.</title>
        <authorList>
            <consortium name="The Broad Institute Genomics Platform"/>
            <consortium name="The Broad Institute Genome Sequencing Center for Infectious Disease"/>
            <person name="Wu L."/>
            <person name="Ma J."/>
        </authorList>
    </citation>
    <scope>NUCLEOTIDE SEQUENCE [LARGE SCALE GENOMIC DNA]</scope>
    <source>
        <strain evidence="3">GH52</strain>
    </source>
</reference>
<dbReference type="InterPro" id="IPR045886">
    <property type="entry name" value="ThiF/MoeB/HesA"/>
</dbReference>
<keyword evidence="3" id="KW-1185">Reference proteome</keyword>
<evidence type="ECO:0000313" key="3">
    <source>
        <dbReference type="Proteomes" id="UP001597362"/>
    </source>
</evidence>
<dbReference type="RefSeq" id="WP_377773999.1">
    <property type="nucleotide sequence ID" value="NZ_JBHUHO010000034.1"/>
</dbReference>
<dbReference type="Pfam" id="PF00899">
    <property type="entry name" value="ThiF"/>
    <property type="match status" value="1"/>
</dbReference>
<proteinExistence type="predicted"/>
<dbReference type="PANTHER" id="PTHR10953:SF102">
    <property type="entry name" value="ADENYLYLTRANSFERASE AND SULFURTRANSFERASE MOCS3"/>
    <property type="match status" value="1"/>
</dbReference>
<evidence type="ECO:0000259" key="1">
    <source>
        <dbReference type="Pfam" id="PF00899"/>
    </source>
</evidence>
<dbReference type="InterPro" id="IPR035985">
    <property type="entry name" value="Ubiquitin-activating_enz"/>
</dbReference>